<reference evidence="2 3" key="1">
    <citation type="journal article" date="2016" name="Sci. Rep.">
        <title>The Dendrobium catenatum Lindl. genome sequence provides insights into polysaccharide synthase, floral development and adaptive evolution.</title>
        <authorList>
            <person name="Zhang G.Q."/>
            <person name="Xu Q."/>
            <person name="Bian C."/>
            <person name="Tsai W.C."/>
            <person name="Yeh C.M."/>
            <person name="Liu K.W."/>
            <person name="Yoshida K."/>
            <person name="Zhang L.S."/>
            <person name="Chang S.B."/>
            <person name="Chen F."/>
            <person name="Shi Y."/>
            <person name="Su Y.Y."/>
            <person name="Zhang Y.Q."/>
            <person name="Chen L.J."/>
            <person name="Yin Y."/>
            <person name="Lin M."/>
            <person name="Huang H."/>
            <person name="Deng H."/>
            <person name="Wang Z.W."/>
            <person name="Zhu S.L."/>
            <person name="Zhao X."/>
            <person name="Deng C."/>
            <person name="Niu S.C."/>
            <person name="Huang J."/>
            <person name="Wang M."/>
            <person name="Liu G.H."/>
            <person name="Yang H.J."/>
            <person name="Xiao X.J."/>
            <person name="Hsiao Y.Y."/>
            <person name="Wu W.L."/>
            <person name="Chen Y.Y."/>
            <person name="Mitsuda N."/>
            <person name="Ohme-Takagi M."/>
            <person name="Luo Y.B."/>
            <person name="Van de Peer Y."/>
            <person name="Liu Z.J."/>
        </authorList>
    </citation>
    <scope>NUCLEOTIDE SEQUENCE [LARGE SCALE GENOMIC DNA]</scope>
    <source>
        <tissue evidence="2">The whole plant</tissue>
    </source>
</reference>
<name>A0A2I0VV45_9ASPA</name>
<evidence type="ECO:0000256" key="1">
    <source>
        <dbReference type="SAM" id="Phobius"/>
    </source>
</evidence>
<keyword evidence="1" id="KW-0812">Transmembrane</keyword>
<proteinExistence type="predicted"/>
<gene>
    <name evidence="2" type="ORF">MA16_Dca021234</name>
</gene>
<evidence type="ECO:0000313" key="2">
    <source>
        <dbReference type="EMBL" id="PKU67282.1"/>
    </source>
</evidence>
<keyword evidence="1" id="KW-1133">Transmembrane helix</keyword>
<reference evidence="2 3" key="2">
    <citation type="journal article" date="2017" name="Nature">
        <title>The Apostasia genome and the evolution of orchids.</title>
        <authorList>
            <person name="Zhang G.Q."/>
            <person name="Liu K.W."/>
            <person name="Li Z."/>
            <person name="Lohaus R."/>
            <person name="Hsiao Y.Y."/>
            <person name="Niu S.C."/>
            <person name="Wang J.Y."/>
            <person name="Lin Y.C."/>
            <person name="Xu Q."/>
            <person name="Chen L.J."/>
            <person name="Yoshida K."/>
            <person name="Fujiwara S."/>
            <person name="Wang Z.W."/>
            <person name="Zhang Y.Q."/>
            <person name="Mitsuda N."/>
            <person name="Wang M."/>
            <person name="Liu G.H."/>
            <person name="Pecoraro L."/>
            <person name="Huang H.X."/>
            <person name="Xiao X.J."/>
            <person name="Lin M."/>
            <person name="Wu X.Y."/>
            <person name="Wu W.L."/>
            <person name="Chen Y.Y."/>
            <person name="Chang S.B."/>
            <person name="Sakamoto S."/>
            <person name="Ohme-Takagi M."/>
            <person name="Yagi M."/>
            <person name="Zeng S.J."/>
            <person name="Shen C.Y."/>
            <person name="Yeh C.M."/>
            <person name="Luo Y.B."/>
            <person name="Tsai W.C."/>
            <person name="Van de Peer Y."/>
            <person name="Liu Z.J."/>
        </authorList>
    </citation>
    <scope>NUCLEOTIDE SEQUENCE [LARGE SCALE GENOMIC DNA]</scope>
    <source>
        <tissue evidence="2">The whole plant</tissue>
    </source>
</reference>
<dbReference type="EMBL" id="KZ503211">
    <property type="protein sequence ID" value="PKU67282.1"/>
    <property type="molecule type" value="Genomic_DNA"/>
</dbReference>
<keyword evidence="3" id="KW-1185">Reference proteome</keyword>
<evidence type="ECO:0000313" key="3">
    <source>
        <dbReference type="Proteomes" id="UP000233837"/>
    </source>
</evidence>
<accession>A0A2I0VV45</accession>
<protein>
    <submittedName>
        <fullName evidence="2">Uncharacterized protein</fullName>
    </submittedName>
</protein>
<organism evidence="2 3">
    <name type="scientific">Dendrobium catenatum</name>
    <dbReference type="NCBI Taxonomy" id="906689"/>
    <lineage>
        <taxon>Eukaryota</taxon>
        <taxon>Viridiplantae</taxon>
        <taxon>Streptophyta</taxon>
        <taxon>Embryophyta</taxon>
        <taxon>Tracheophyta</taxon>
        <taxon>Spermatophyta</taxon>
        <taxon>Magnoliopsida</taxon>
        <taxon>Liliopsida</taxon>
        <taxon>Asparagales</taxon>
        <taxon>Orchidaceae</taxon>
        <taxon>Epidendroideae</taxon>
        <taxon>Malaxideae</taxon>
        <taxon>Dendrobiinae</taxon>
        <taxon>Dendrobium</taxon>
    </lineage>
</organism>
<sequence length="99" mass="10995">MADLEADHGFLYDDQGRTNILESPFFDVNLDVDASVEDYLNHILFTLVPSIKEHIPTGRWILTSQLVDSPSPATSPTNYTLGITCLLVASLSLFSIFLH</sequence>
<dbReference type="Proteomes" id="UP000233837">
    <property type="component" value="Unassembled WGS sequence"/>
</dbReference>
<dbReference type="AlphaFoldDB" id="A0A2I0VV45"/>
<feature type="transmembrane region" description="Helical" evidence="1">
    <location>
        <begin position="79"/>
        <end position="98"/>
    </location>
</feature>
<keyword evidence="1" id="KW-0472">Membrane</keyword>